<keyword evidence="6 8" id="KW-1133">Transmembrane helix</keyword>
<dbReference type="Pfam" id="PF09721">
    <property type="entry name" value="Exosortase_EpsH"/>
    <property type="match status" value="1"/>
</dbReference>
<dbReference type="RefSeq" id="WP_170011089.1">
    <property type="nucleotide sequence ID" value="NZ_JABCRE010000002.1"/>
</dbReference>
<keyword evidence="4 8" id="KW-0812">Transmembrane</keyword>
<accession>A0A848QG09</accession>
<comment type="caution">
    <text evidence="10">The sequence shown here is derived from an EMBL/GenBank/DDBJ whole genome shotgun (WGS) entry which is preliminary data.</text>
</comment>
<evidence type="ECO:0000256" key="4">
    <source>
        <dbReference type="ARBA" id="ARBA00022692"/>
    </source>
</evidence>
<dbReference type="EMBL" id="JABCRE010000002">
    <property type="protein sequence ID" value="NMW31542.1"/>
    <property type="molecule type" value="Genomic_DNA"/>
</dbReference>
<feature type="transmembrane region" description="Helical" evidence="8">
    <location>
        <begin position="269"/>
        <end position="290"/>
    </location>
</feature>
<comment type="subcellular location">
    <subcellularLocation>
        <location evidence="1">Cell membrane</location>
        <topology evidence="1">Multi-pass membrane protein</topology>
    </subcellularLocation>
</comment>
<dbReference type="EC" id="3.4.22.-" evidence="10"/>
<proteinExistence type="predicted"/>
<gene>
    <name evidence="10" type="primary">xrtA</name>
    <name evidence="10" type="ORF">HKD42_05670</name>
</gene>
<sequence>MQPDVSAGQLRSSEWLTRWLDGVPDAWRVALLQLGVVWVAILALTAGDWWVMADKWWNISTYNHILFVPFIVGWLVYSRASDLAKLVPQAWWPALVPLGGSLFIWLIGSLAGVNTVSQLGAVVALQSAVVLVLGPRVATANLFPLAYMLFLVPFGDELVPALQMITAKLVIALTEWSGIPAIIDGVFIDTPAGLFEVAEACSGVKFLIAMIALGTLVTYSCFSSWKRRIAFMTAAIALPILANGVRAWGTIYIAQSQGIAFAEGFDHVVYGWVFFAVVVAALLAVFWRYFDRDPDDLGDDTPTIEDYRWFQWLQARTIAPKAAIASALALIVVMGVWNVVASQLEAELPDSIELPQIEGWTQVDYAPVVPWAPTASGADHRLLGRYRNAAGQEVDVFIALYSAQEDGKEASADGEGALIPDTPWRWLAPAQTDGSAKGDYLLAHGSVKRRAETSYRTGNLLTGRAIGLKLSNMRDRLFLHAQPTTLLIISAEERDGQVPADSIAAFRRSIDNEGEWIDRIVGLR</sequence>
<evidence type="ECO:0000313" key="11">
    <source>
        <dbReference type="Proteomes" id="UP000561181"/>
    </source>
</evidence>
<evidence type="ECO:0000256" key="5">
    <source>
        <dbReference type="ARBA" id="ARBA00022801"/>
    </source>
</evidence>
<dbReference type="GO" id="GO:0006508">
    <property type="term" value="P:proteolysis"/>
    <property type="evidence" value="ECO:0007669"/>
    <property type="project" value="UniProtKB-KW"/>
</dbReference>
<feature type="transmembrane region" description="Helical" evidence="8">
    <location>
        <begin position="56"/>
        <end position="77"/>
    </location>
</feature>
<evidence type="ECO:0000256" key="8">
    <source>
        <dbReference type="SAM" id="Phobius"/>
    </source>
</evidence>
<evidence type="ECO:0000256" key="3">
    <source>
        <dbReference type="ARBA" id="ARBA00022670"/>
    </source>
</evidence>
<feature type="domain" description="Methanolan biosynthesis EpsI" evidence="9">
    <location>
        <begin position="327"/>
        <end position="508"/>
    </location>
</feature>
<dbReference type="GO" id="GO:0008233">
    <property type="term" value="F:peptidase activity"/>
    <property type="evidence" value="ECO:0007669"/>
    <property type="project" value="UniProtKB-KW"/>
</dbReference>
<name>A0A848QG09_9SPHN</name>
<keyword evidence="11" id="KW-1185">Reference proteome</keyword>
<evidence type="ECO:0000256" key="6">
    <source>
        <dbReference type="ARBA" id="ARBA00022989"/>
    </source>
</evidence>
<dbReference type="InterPro" id="IPR026392">
    <property type="entry name" value="Exo/Archaeosortase_dom"/>
</dbReference>
<feature type="transmembrane region" description="Helical" evidence="8">
    <location>
        <begin position="318"/>
        <end position="340"/>
    </location>
</feature>
<dbReference type="GO" id="GO:0005886">
    <property type="term" value="C:plasma membrane"/>
    <property type="evidence" value="ECO:0007669"/>
    <property type="project" value="UniProtKB-SubCell"/>
</dbReference>
<protein>
    <submittedName>
        <fullName evidence="10">Exosortase A</fullName>
        <ecNumber evidence="10">3.4.22.-</ecNumber>
    </submittedName>
</protein>
<dbReference type="InterPro" id="IPR017540">
    <property type="entry name" value="Exosortase-1"/>
</dbReference>
<keyword evidence="5 10" id="KW-0378">Hydrolase</keyword>
<feature type="transmembrane region" description="Helical" evidence="8">
    <location>
        <begin position="89"/>
        <end position="107"/>
    </location>
</feature>
<dbReference type="NCBIfam" id="TIGR02602">
    <property type="entry name" value="8TM_EpsH"/>
    <property type="match status" value="1"/>
</dbReference>
<keyword evidence="3" id="KW-0645">Protease</keyword>
<evidence type="ECO:0000256" key="2">
    <source>
        <dbReference type="ARBA" id="ARBA00022475"/>
    </source>
</evidence>
<dbReference type="Pfam" id="PF11984">
    <property type="entry name" value="DUF3485"/>
    <property type="match status" value="1"/>
</dbReference>
<dbReference type="NCBIfam" id="TIGR04178">
    <property type="entry name" value="exo_archaeo"/>
    <property type="match status" value="1"/>
</dbReference>
<evidence type="ECO:0000259" key="9">
    <source>
        <dbReference type="Pfam" id="PF11984"/>
    </source>
</evidence>
<reference evidence="10 11" key="1">
    <citation type="submission" date="2020-04" db="EMBL/GenBank/DDBJ databases">
        <authorList>
            <person name="Liu A."/>
        </authorList>
    </citation>
    <scope>NUCLEOTIDE SEQUENCE [LARGE SCALE GENOMIC DNA]</scope>
    <source>
        <strain evidence="10 11">RZ02</strain>
    </source>
</reference>
<dbReference type="InterPro" id="IPR019127">
    <property type="entry name" value="Exosortase"/>
</dbReference>
<dbReference type="InterPro" id="IPR014263">
    <property type="entry name" value="Methanolan_biosynth_EpsI"/>
</dbReference>
<feature type="transmembrane region" description="Helical" evidence="8">
    <location>
        <begin position="204"/>
        <end position="222"/>
    </location>
</feature>
<organism evidence="10 11">
    <name type="scientific">Pontixanthobacter rizhaonensis</name>
    <dbReference type="NCBI Taxonomy" id="2730337"/>
    <lineage>
        <taxon>Bacteria</taxon>
        <taxon>Pseudomonadati</taxon>
        <taxon>Pseudomonadota</taxon>
        <taxon>Alphaproteobacteria</taxon>
        <taxon>Sphingomonadales</taxon>
        <taxon>Erythrobacteraceae</taxon>
        <taxon>Pontixanthobacter</taxon>
    </lineage>
</organism>
<dbReference type="AlphaFoldDB" id="A0A848QG09"/>
<feature type="transmembrane region" description="Helical" evidence="8">
    <location>
        <begin position="229"/>
        <end position="249"/>
    </location>
</feature>
<dbReference type="NCBIfam" id="TIGR03109">
    <property type="entry name" value="exosort_XrtA"/>
    <property type="match status" value="1"/>
</dbReference>
<evidence type="ECO:0000313" key="10">
    <source>
        <dbReference type="EMBL" id="NMW31542.1"/>
    </source>
</evidence>
<feature type="transmembrane region" description="Helical" evidence="8">
    <location>
        <begin position="26"/>
        <end position="44"/>
    </location>
</feature>
<dbReference type="Proteomes" id="UP000561181">
    <property type="component" value="Unassembled WGS sequence"/>
</dbReference>
<dbReference type="NCBIfam" id="TIGR02914">
    <property type="entry name" value="EpsI_fam"/>
    <property type="match status" value="1"/>
</dbReference>
<keyword evidence="2" id="KW-1003">Cell membrane</keyword>
<evidence type="ECO:0000256" key="7">
    <source>
        <dbReference type="ARBA" id="ARBA00023136"/>
    </source>
</evidence>
<dbReference type="InterPro" id="IPR013426">
    <property type="entry name" value="EpsH-like"/>
</dbReference>
<keyword evidence="7 8" id="KW-0472">Membrane</keyword>
<evidence type="ECO:0000256" key="1">
    <source>
        <dbReference type="ARBA" id="ARBA00004651"/>
    </source>
</evidence>